<dbReference type="Proteomes" id="UP000178735">
    <property type="component" value="Unassembled WGS sequence"/>
</dbReference>
<evidence type="ECO:0000313" key="7">
    <source>
        <dbReference type="Proteomes" id="UP000178735"/>
    </source>
</evidence>
<reference evidence="6 7" key="1">
    <citation type="journal article" date="2016" name="Nat. Commun.">
        <title>Thousands of microbial genomes shed light on interconnected biogeochemical processes in an aquifer system.</title>
        <authorList>
            <person name="Anantharaman K."/>
            <person name="Brown C.T."/>
            <person name="Hug L.A."/>
            <person name="Sharon I."/>
            <person name="Castelle C.J."/>
            <person name="Probst A.J."/>
            <person name="Thomas B.C."/>
            <person name="Singh A."/>
            <person name="Wilkins M.J."/>
            <person name="Karaoz U."/>
            <person name="Brodie E.L."/>
            <person name="Williams K.H."/>
            <person name="Hubbard S.S."/>
            <person name="Banfield J.F."/>
        </authorList>
    </citation>
    <scope>NUCLEOTIDE SEQUENCE [LARGE SCALE GENOMIC DNA]</scope>
</reference>
<organism evidence="6 7">
    <name type="scientific">Candidatus Wallbacteria bacterium GWC2_49_35</name>
    <dbReference type="NCBI Taxonomy" id="1817813"/>
    <lineage>
        <taxon>Bacteria</taxon>
        <taxon>Candidatus Walliibacteriota</taxon>
    </lineage>
</organism>
<dbReference type="PANTHER" id="PTHR24960:SF83">
    <property type="entry name" value="4FE-4S FERREDOXIN-TYPE DOMAIN-CONTAINING PROTEIN"/>
    <property type="match status" value="1"/>
</dbReference>
<keyword evidence="1" id="KW-0004">4Fe-4S</keyword>
<feature type="domain" description="4Fe-4S ferredoxin-type" evidence="5">
    <location>
        <begin position="178"/>
        <end position="207"/>
    </location>
</feature>
<dbReference type="PROSITE" id="PS00198">
    <property type="entry name" value="4FE4S_FER_1"/>
    <property type="match status" value="1"/>
</dbReference>
<dbReference type="Pfam" id="PF12838">
    <property type="entry name" value="Fer4_7"/>
    <property type="match status" value="1"/>
</dbReference>
<evidence type="ECO:0000256" key="4">
    <source>
        <dbReference type="ARBA" id="ARBA00023014"/>
    </source>
</evidence>
<keyword evidence="3" id="KW-0408">Iron</keyword>
<dbReference type="PROSITE" id="PS51379">
    <property type="entry name" value="4FE4S_FER_2"/>
    <property type="match status" value="2"/>
</dbReference>
<dbReference type="InterPro" id="IPR050157">
    <property type="entry name" value="PSI_iron-sulfur_center"/>
</dbReference>
<comment type="caution">
    <text evidence="6">The sequence shown here is derived from an EMBL/GenBank/DDBJ whole genome shotgun (WGS) entry which is preliminary data.</text>
</comment>
<gene>
    <name evidence="6" type="ORF">A2008_03455</name>
</gene>
<keyword evidence="4" id="KW-0411">Iron-sulfur</keyword>
<dbReference type="PANTHER" id="PTHR24960">
    <property type="entry name" value="PHOTOSYSTEM I IRON-SULFUR CENTER-RELATED"/>
    <property type="match status" value="1"/>
</dbReference>
<dbReference type="GO" id="GO:0046872">
    <property type="term" value="F:metal ion binding"/>
    <property type="evidence" value="ECO:0007669"/>
    <property type="project" value="UniProtKB-KW"/>
</dbReference>
<evidence type="ECO:0000313" key="6">
    <source>
        <dbReference type="EMBL" id="OGM07377.1"/>
    </source>
</evidence>
<dbReference type="GO" id="GO:0051539">
    <property type="term" value="F:4 iron, 4 sulfur cluster binding"/>
    <property type="evidence" value="ECO:0007669"/>
    <property type="project" value="UniProtKB-KW"/>
</dbReference>
<proteinExistence type="predicted"/>
<evidence type="ECO:0000256" key="2">
    <source>
        <dbReference type="ARBA" id="ARBA00022723"/>
    </source>
</evidence>
<evidence type="ECO:0000259" key="5">
    <source>
        <dbReference type="PROSITE" id="PS51379"/>
    </source>
</evidence>
<dbReference type="InterPro" id="IPR017900">
    <property type="entry name" value="4Fe4S_Fe_S_CS"/>
</dbReference>
<dbReference type="InterPro" id="IPR017896">
    <property type="entry name" value="4Fe4S_Fe-S-bd"/>
</dbReference>
<dbReference type="STRING" id="1817813.A2008_03455"/>
<dbReference type="AlphaFoldDB" id="A0A1F7WXK7"/>
<dbReference type="EMBL" id="MGFH01000046">
    <property type="protein sequence ID" value="OGM07377.1"/>
    <property type="molecule type" value="Genomic_DNA"/>
</dbReference>
<evidence type="ECO:0000256" key="3">
    <source>
        <dbReference type="ARBA" id="ARBA00023004"/>
    </source>
</evidence>
<sequence length="348" mass="37786">MRKKEGAKDIAGVNLDLIMKLDAFSAIKEKDFVAIKMHFGDKDNIGHIKPETVKALADAIKARKARPFLVETSTLYVGERSNAYDHLKIAYEHGFTFEKTGVPIIMADGLLGHSQTAVKINARHNKEIFVAGDVSHYDSIICLSHVTGHIITGIGAAIKNIGMGLASRGGKLSQHSGVLPSINAKKCTKCGRCRAFCPAGAISPGDAAFSIDHAKCIGCGECLAVCKFEAVKYSWKQSSKIVQEKMAEHALGVIFGKKDRIMLTNHIIHVTKECDCMAKGEACVMEDIGILASGDPVALDKATIDMVKKMNGYAFDYESENPLNPLHQLEHGEKIGLGTMDYELIELN</sequence>
<dbReference type="InterPro" id="IPR007160">
    <property type="entry name" value="DUF362"/>
</dbReference>
<keyword evidence="2" id="KW-0479">Metal-binding</keyword>
<feature type="domain" description="4Fe-4S ferredoxin-type" evidence="5">
    <location>
        <begin position="208"/>
        <end position="236"/>
    </location>
</feature>
<name>A0A1F7WXK7_9BACT</name>
<dbReference type="Gene3D" id="3.30.70.20">
    <property type="match status" value="1"/>
</dbReference>
<dbReference type="Pfam" id="PF04015">
    <property type="entry name" value="DUF362"/>
    <property type="match status" value="1"/>
</dbReference>
<evidence type="ECO:0000256" key="1">
    <source>
        <dbReference type="ARBA" id="ARBA00022485"/>
    </source>
</evidence>
<protein>
    <recommendedName>
        <fullName evidence="5">4Fe-4S ferredoxin-type domain-containing protein</fullName>
    </recommendedName>
</protein>
<dbReference type="SUPFAM" id="SSF54862">
    <property type="entry name" value="4Fe-4S ferredoxins"/>
    <property type="match status" value="1"/>
</dbReference>
<accession>A0A1F7WXK7</accession>